<dbReference type="AlphaFoldDB" id="A0A1M5IQU5"/>
<sequence length="283" mass="32696">MKKPLFKFLLVTIIGMTVMSCCDDDKVDKKTQQEIDEKLALYEKENLEREDLEGSIQNSIHIEAEIQDEIKISDELKLNKLETTQTIKDLIDDKFIKSQSRYNLLKIVGHTAKLVDENESSKKYEVELFSYLNDSIKPEIINPGKDGLLSELKITKNMTATLKFFIADGSLKDNQIYHGTVSETSNVIIDEKELDLKKLKKEFKTPKSMKNVELITRVTVTEYVHKKYNKRSRKIKVKEFPLIGSGVSLGTEFYTESSRMERSFKVSIDTTPIEDIIRRLDKK</sequence>
<reference evidence="2" key="1">
    <citation type="submission" date="2016-11" db="EMBL/GenBank/DDBJ databases">
        <authorList>
            <person name="Varghese N."/>
            <person name="Submissions S."/>
        </authorList>
    </citation>
    <scope>NUCLEOTIDE SEQUENCE [LARGE SCALE GENOMIC DNA]</scope>
    <source>
        <strain evidence="2">DSM 22638</strain>
    </source>
</reference>
<dbReference type="EMBL" id="FQWL01000001">
    <property type="protein sequence ID" value="SHG30687.1"/>
    <property type="molecule type" value="Genomic_DNA"/>
</dbReference>
<dbReference type="Proteomes" id="UP000184532">
    <property type="component" value="Unassembled WGS sequence"/>
</dbReference>
<evidence type="ECO:0000313" key="2">
    <source>
        <dbReference type="Proteomes" id="UP000184532"/>
    </source>
</evidence>
<dbReference type="PROSITE" id="PS51257">
    <property type="entry name" value="PROKAR_LIPOPROTEIN"/>
    <property type="match status" value="1"/>
</dbReference>
<gene>
    <name evidence="1" type="ORF">SAMN04488116_0872</name>
</gene>
<dbReference type="OrthoDB" id="1452934at2"/>
<accession>A0A1M5IQU5</accession>
<organism evidence="1 2">
    <name type="scientific">Flagellimonas flava</name>
    <dbReference type="NCBI Taxonomy" id="570519"/>
    <lineage>
        <taxon>Bacteria</taxon>
        <taxon>Pseudomonadati</taxon>
        <taxon>Bacteroidota</taxon>
        <taxon>Flavobacteriia</taxon>
        <taxon>Flavobacteriales</taxon>
        <taxon>Flavobacteriaceae</taxon>
        <taxon>Flagellimonas</taxon>
    </lineage>
</organism>
<name>A0A1M5IQU5_9FLAO</name>
<evidence type="ECO:0008006" key="3">
    <source>
        <dbReference type="Google" id="ProtNLM"/>
    </source>
</evidence>
<dbReference type="STRING" id="570519.SAMN04488116_0872"/>
<protein>
    <recommendedName>
        <fullName evidence="3">Lipoprotein</fullName>
    </recommendedName>
</protein>
<proteinExistence type="predicted"/>
<keyword evidence="2" id="KW-1185">Reference proteome</keyword>
<dbReference type="RefSeq" id="WP_073176675.1">
    <property type="nucleotide sequence ID" value="NZ_FQWL01000001.1"/>
</dbReference>
<evidence type="ECO:0000313" key="1">
    <source>
        <dbReference type="EMBL" id="SHG30687.1"/>
    </source>
</evidence>